<keyword evidence="2" id="KW-0012">Acyltransferase</keyword>
<dbReference type="RefSeq" id="WP_322445910.1">
    <property type="nucleotide sequence ID" value="NZ_JAXOFX010000003.1"/>
</dbReference>
<evidence type="ECO:0000259" key="1">
    <source>
        <dbReference type="PROSITE" id="PS51186"/>
    </source>
</evidence>
<dbReference type="Gene3D" id="3.40.630.30">
    <property type="match status" value="1"/>
</dbReference>
<dbReference type="Proteomes" id="UP001290455">
    <property type="component" value="Unassembled WGS sequence"/>
</dbReference>
<dbReference type="PANTHER" id="PTHR31143:SF2">
    <property type="entry name" value="FR47-LIKE DOMAIN-CONTAINING PROTEIN-RELATED"/>
    <property type="match status" value="1"/>
</dbReference>
<protein>
    <submittedName>
        <fullName evidence="2">GNAT family N-acetyltransferase</fullName>
        <ecNumber evidence="2">2.3.1.-</ecNumber>
    </submittedName>
</protein>
<evidence type="ECO:0000313" key="3">
    <source>
        <dbReference type="Proteomes" id="UP001290455"/>
    </source>
</evidence>
<dbReference type="InterPro" id="IPR000182">
    <property type="entry name" value="GNAT_dom"/>
</dbReference>
<dbReference type="InterPro" id="IPR016181">
    <property type="entry name" value="Acyl_CoA_acyltransferase"/>
</dbReference>
<keyword evidence="2" id="KW-0808">Transferase</keyword>
<dbReference type="PANTHER" id="PTHR31143">
    <property type="match status" value="1"/>
</dbReference>
<dbReference type="Pfam" id="PF12746">
    <property type="entry name" value="GNAT_acetyltran"/>
    <property type="match status" value="1"/>
</dbReference>
<proteinExistence type="predicted"/>
<sequence>MIVELKQDEYKRVLPIIKGINNPVIGGVVGQNNRGKVFVDQYENPTTAFIWATNEMFFLCGNHLNDEFNHTLEKFVVEKIKEEALSTGDDGFNLELYPRNLWEPKIHSIFKNNKLLMGERVPFDFDELTFNQSSQTSIPSPYKCIKISPKLLEEDSSNIVAEEILKFWPTTSSFFEKGLGYSVLYNDQVVGTCIGVYVSGVDVEIGINTYSTEHRGKGLASIMAFDFIKDCLRNGLIPHWTTESFRLDSIRIAEKFGFIKQENYTVYHLPFALFK</sequence>
<dbReference type="InterPro" id="IPR027365">
    <property type="entry name" value="GNAT_acetyltra_YdfB-like"/>
</dbReference>
<accession>A0ABU5IWW0</accession>
<name>A0ABU5IWW0_9BACI</name>
<dbReference type="EMBL" id="JAXOFX010000003">
    <property type="protein sequence ID" value="MDZ5471622.1"/>
    <property type="molecule type" value="Genomic_DNA"/>
</dbReference>
<comment type="caution">
    <text evidence="2">The sequence shown here is derived from an EMBL/GenBank/DDBJ whole genome shotgun (WGS) entry which is preliminary data.</text>
</comment>
<organism evidence="2 3">
    <name type="scientific">Robertmurraya mangrovi</name>
    <dbReference type="NCBI Taxonomy" id="3098077"/>
    <lineage>
        <taxon>Bacteria</taxon>
        <taxon>Bacillati</taxon>
        <taxon>Bacillota</taxon>
        <taxon>Bacilli</taxon>
        <taxon>Bacillales</taxon>
        <taxon>Bacillaceae</taxon>
        <taxon>Robertmurraya</taxon>
    </lineage>
</organism>
<reference evidence="2 3" key="1">
    <citation type="submission" date="2023-11" db="EMBL/GenBank/DDBJ databases">
        <title>Bacillus jintuensis, isolated from a mudflat on the Beibu Gulf coast.</title>
        <authorList>
            <person name="Li M."/>
        </authorList>
    </citation>
    <scope>NUCLEOTIDE SEQUENCE [LARGE SCALE GENOMIC DNA]</scope>
    <source>
        <strain evidence="2 3">31A1R</strain>
    </source>
</reference>
<gene>
    <name evidence="2" type="ORF">SM124_07655</name>
</gene>
<dbReference type="GO" id="GO:0016746">
    <property type="term" value="F:acyltransferase activity"/>
    <property type="evidence" value="ECO:0007669"/>
    <property type="project" value="UniProtKB-KW"/>
</dbReference>
<dbReference type="EC" id="2.3.1.-" evidence="2"/>
<feature type="domain" description="N-acetyltransferase" evidence="1">
    <location>
        <begin position="128"/>
        <end position="275"/>
    </location>
</feature>
<dbReference type="PROSITE" id="PS51186">
    <property type="entry name" value="GNAT"/>
    <property type="match status" value="1"/>
</dbReference>
<keyword evidence="3" id="KW-1185">Reference proteome</keyword>
<dbReference type="SUPFAM" id="SSF55729">
    <property type="entry name" value="Acyl-CoA N-acyltransferases (Nat)"/>
    <property type="match status" value="1"/>
</dbReference>
<evidence type="ECO:0000313" key="2">
    <source>
        <dbReference type="EMBL" id="MDZ5471622.1"/>
    </source>
</evidence>